<proteinExistence type="predicted"/>
<keyword evidence="3" id="KW-0966">Cell projection</keyword>
<protein>
    <submittedName>
        <fullName evidence="3">Flagellar motor switch protein FliG</fullName>
    </submittedName>
</protein>
<evidence type="ECO:0000313" key="3">
    <source>
        <dbReference type="EMBL" id="RMC90780.1"/>
    </source>
</evidence>
<dbReference type="Pfam" id="PF14842">
    <property type="entry name" value="FliG_N"/>
    <property type="match status" value="1"/>
</dbReference>
<dbReference type="Proteomes" id="UP000277999">
    <property type="component" value="Unassembled WGS sequence"/>
</dbReference>
<dbReference type="EMBL" id="RFAQ01000163">
    <property type="protein sequence ID" value="RMC90780.1"/>
    <property type="molecule type" value="Genomic_DNA"/>
</dbReference>
<dbReference type="InterPro" id="IPR028263">
    <property type="entry name" value="FliG_N"/>
</dbReference>
<reference evidence="3 4" key="1">
    <citation type="submission" date="2018-10" db="EMBL/GenBank/DDBJ databases">
        <title>Genome-centric metagenomics revealed C2 chemical producing, CO utilizing Clostridium with novel acetogenic gene cluster.</title>
        <authorList>
            <person name="Kang H."/>
            <person name="Park B."/>
            <person name="Choi I.G."/>
            <person name="Chang I.S."/>
        </authorList>
    </citation>
    <scope>NUCLEOTIDE SEQUENCE [LARGE SCALE GENOMIC DNA]</scope>
    <source>
        <strain evidence="3 4">H21-9</strain>
    </source>
</reference>
<name>A0A3M0RZW7_9CLOT</name>
<feature type="region of interest" description="Disordered" evidence="1">
    <location>
        <begin position="1"/>
        <end position="23"/>
    </location>
</feature>
<gene>
    <name evidence="3" type="ORF">D9O40_21970</name>
</gene>
<keyword evidence="3" id="KW-0282">Flagellum</keyword>
<evidence type="ECO:0000259" key="2">
    <source>
        <dbReference type="Pfam" id="PF14842"/>
    </source>
</evidence>
<dbReference type="AlphaFoldDB" id="A0A3M0RZW7"/>
<accession>A0A3M0RZW7</accession>
<comment type="caution">
    <text evidence="3">The sequence shown here is derived from an EMBL/GenBank/DDBJ whole genome shotgun (WGS) entry which is preliminary data.</text>
</comment>
<keyword evidence="3" id="KW-0969">Cilium</keyword>
<feature type="non-terminal residue" evidence="3">
    <location>
        <position position="88"/>
    </location>
</feature>
<sequence length="88" mass="10567">MKKIKKKKKKKQKKKKKKKNYKNTKIHSVKLEQKREIPKELIEMNKAKFYLLEGRIEYSKYLLSKALGSQRASEILDKVTEATQQFRP</sequence>
<organism evidence="3 4">
    <name type="scientific">Clostridium autoethanogenum</name>
    <dbReference type="NCBI Taxonomy" id="84023"/>
    <lineage>
        <taxon>Bacteria</taxon>
        <taxon>Bacillati</taxon>
        <taxon>Bacillota</taxon>
        <taxon>Clostridia</taxon>
        <taxon>Eubacteriales</taxon>
        <taxon>Clostridiaceae</taxon>
        <taxon>Clostridium</taxon>
    </lineage>
</organism>
<evidence type="ECO:0000313" key="4">
    <source>
        <dbReference type="Proteomes" id="UP000277999"/>
    </source>
</evidence>
<evidence type="ECO:0000256" key="1">
    <source>
        <dbReference type="SAM" id="MobiDB-lite"/>
    </source>
</evidence>
<feature type="domain" description="Flagellar motor switch protein FliG N-terminal" evidence="2">
    <location>
        <begin position="25"/>
        <end position="84"/>
    </location>
</feature>